<dbReference type="EMBL" id="DTFI01000075">
    <property type="protein sequence ID" value="HGI43291.1"/>
    <property type="molecule type" value="Genomic_DNA"/>
</dbReference>
<comment type="caution">
    <text evidence="1">The sequence shown here is derived from an EMBL/GenBank/DDBJ whole genome shotgun (WGS) entry which is preliminary data.</text>
</comment>
<name>A0A7C4FEC3_THEPE</name>
<accession>A0A7C4FEC3</accession>
<sequence length="80" mass="8863">MKCCFKPQPEIPVSTVAARHEADPCRLAAMLGRRTCEVFLRFTSGIAAEISLRPLSGLNLRGARTRVFACYRPKRGVLEA</sequence>
<protein>
    <submittedName>
        <fullName evidence="1">Uncharacterized protein</fullName>
    </submittedName>
</protein>
<proteinExistence type="predicted"/>
<organism evidence="1">
    <name type="scientific">Thermofilum pendens</name>
    <dbReference type="NCBI Taxonomy" id="2269"/>
    <lineage>
        <taxon>Archaea</taxon>
        <taxon>Thermoproteota</taxon>
        <taxon>Thermoprotei</taxon>
        <taxon>Thermofilales</taxon>
        <taxon>Thermofilaceae</taxon>
        <taxon>Thermofilum</taxon>
    </lineage>
</organism>
<evidence type="ECO:0000313" key="1">
    <source>
        <dbReference type="EMBL" id="HGI43291.1"/>
    </source>
</evidence>
<dbReference type="AlphaFoldDB" id="A0A7C4FEC3"/>
<reference evidence="1" key="1">
    <citation type="journal article" date="2020" name="mSystems">
        <title>Genome- and Community-Level Interaction Insights into Carbon Utilization and Element Cycling Functions of Hydrothermarchaeota in Hydrothermal Sediment.</title>
        <authorList>
            <person name="Zhou Z."/>
            <person name="Liu Y."/>
            <person name="Xu W."/>
            <person name="Pan J."/>
            <person name="Luo Z.H."/>
            <person name="Li M."/>
        </authorList>
    </citation>
    <scope>NUCLEOTIDE SEQUENCE [LARGE SCALE GENOMIC DNA]</scope>
    <source>
        <strain evidence="1">SpSt-735</strain>
    </source>
</reference>
<gene>
    <name evidence="1" type="ORF">ENV17_02745</name>
</gene>